<dbReference type="PROSITE" id="PS50181">
    <property type="entry name" value="FBOX"/>
    <property type="match status" value="1"/>
</dbReference>
<dbReference type="PANTHER" id="PTHR13318">
    <property type="entry name" value="PARTNER OF PAIRED, ISOFORM B-RELATED"/>
    <property type="match status" value="1"/>
</dbReference>
<organism evidence="2 3">
    <name type="scientific">Ditylenchus dipsaci</name>
    <dbReference type="NCBI Taxonomy" id="166011"/>
    <lineage>
        <taxon>Eukaryota</taxon>
        <taxon>Metazoa</taxon>
        <taxon>Ecdysozoa</taxon>
        <taxon>Nematoda</taxon>
        <taxon>Chromadorea</taxon>
        <taxon>Rhabditida</taxon>
        <taxon>Tylenchina</taxon>
        <taxon>Tylenchomorpha</taxon>
        <taxon>Sphaerularioidea</taxon>
        <taxon>Anguinidae</taxon>
        <taxon>Anguininae</taxon>
        <taxon>Ditylenchus</taxon>
    </lineage>
</organism>
<dbReference type="Gene3D" id="1.20.1280.50">
    <property type="match status" value="1"/>
</dbReference>
<dbReference type="Proteomes" id="UP000887574">
    <property type="component" value="Unplaced"/>
</dbReference>
<name>A0A915DYE8_9BILA</name>
<dbReference type="GO" id="GO:0031146">
    <property type="term" value="P:SCF-dependent proteasomal ubiquitin-dependent protein catabolic process"/>
    <property type="evidence" value="ECO:0007669"/>
    <property type="project" value="TreeGrafter"/>
</dbReference>
<evidence type="ECO:0000259" key="1">
    <source>
        <dbReference type="PROSITE" id="PS50181"/>
    </source>
</evidence>
<dbReference type="InterPro" id="IPR036047">
    <property type="entry name" value="F-box-like_dom_sf"/>
</dbReference>
<protein>
    <submittedName>
        <fullName evidence="3">F-box domain-containing protein</fullName>
    </submittedName>
</protein>
<reference evidence="3" key="1">
    <citation type="submission" date="2022-11" db="UniProtKB">
        <authorList>
            <consortium name="WormBaseParasite"/>
        </authorList>
    </citation>
    <scope>IDENTIFICATION</scope>
</reference>
<dbReference type="InterPro" id="IPR032675">
    <property type="entry name" value="LRR_dom_sf"/>
</dbReference>
<proteinExistence type="predicted"/>
<dbReference type="InterPro" id="IPR001810">
    <property type="entry name" value="F-box_dom"/>
</dbReference>
<dbReference type="Gene3D" id="3.80.10.10">
    <property type="entry name" value="Ribonuclease Inhibitor"/>
    <property type="match status" value="2"/>
</dbReference>
<accession>A0A915DYE8</accession>
<dbReference type="GO" id="GO:0019005">
    <property type="term" value="C:SCF ubiquitin ligase complex"/>
    <property type="evidence" value="ECO:0007669"/>
    <property type="project" value="TreeGrafter"/>
</dbReference>
<dbReference type="SUPFAM" id="SSF81383">
    <property type="entry name" value="F-box domain"/>
    <property type="match status" value="1"/>
</dbReference>
<dbReference type="Pfam" id="PF12937">
    <property type="entry name" value="F-box-like"/>
    <property type="match status" value="1"/>
</dbReference>
<evidence type="ECO:0000313" key="3">
    <source>
        <dbReference type="WBParaSite" id="jg24267"/>
    </source>
</evidence>
<dbReference type="WBParaSite" id="jg24267">
    <property type="protein sequence ID" value="jg24267"/>
    <property type="gene ID" value="jg24267"/>
</dbReference>
<evidence type="ECO:0000313" key="2">
    <source>
        <dbReference type="Proteomes" id="UP000887574"/>
    </source>
</evidence>
<sequence>MHKLPYNVMAQIFKFLHPIERIKIESVCRRWNFIGWNFCWMDVRTFSAQIVYHNTLFLRNQRVNKPIKPLLSRCGKYVKEVDLSRFQHDISHLKYLILKSTPNTHTLNVSGLRAFSEFLLTIPVDLPKIKSIDFSGCHLKNLEEELLILFEECEELQSVNLSNNRIEGTLAFDHMPSHLTYLNIEYCDRLSGVALQILSVQCQNLKSLVISDLNNLAGDINSMLCKLTSLEQLVFNNYLLSEEYPSQELTAFSKLIHLSQLELKNNELVTDEVLISIARKCKRLNRILLSNSGKYTEAGWQALDKIPKLKKQRI</sequence>
<feature type="domain" description="F-box" evidence="1">
    <location>
        <begin position="1"/>
        <end position="43"/>
    </location>
</feature>
<dbReference type="PANTHER" id="PTHR13318:SF178">
    <property type="entry name" value="OS02G0200900 PROTEIN"/>
    <property type="match status" value="1"/>
</dbReference>
<dbReference type="SUPFAM" id="SSF52047">
    <property type="entry name" value="RNI-like"/>
    <property type="match status" value="1"/>
</dbReference>
<dbReference type="SMART" id="SM00256">
    <property type="entry name" value="FBOX"/>
    <property type="match status" value="1"/>
</dbReference>
<keyword evidence="2" id="KW-1185">Reference proteome</keyword>
<dbReference type="AlphaFoldDB" id="A0A915DYE8"/>